<dbReference type="InterPro" id="IPR010982">
    <property type="entry name" value="Lambda_DNA-bd_dom_sf"/>
</dbReference>
<dbReference type="SMART" id="SM00530">
    <property type="entry name" value="HTH_XRE"/>
    <property type="match status" value="3"/>
</dbReference>
<evidence type="ECO:0000313" key="4">
    <source>
        <dbReference type="Proteomes" id="UP000006556"/>
    </source>
</evidence>
<sequence>MIVRGEQIRALREERGYTLQDLARRTNLSLSYLSEIERGSKRPSLKTIDKLAAALNVAKAQLIKGDVTDSGLSLGDKIRMLRAEKNMSLQELAQASGISLSYLSEIERGTVYPALTTLKRIAAGLSVPPAALIGHETTLGCKLRALREEYGLTQAQLASMAGVTAGLIGQIEQGKVQPSLKTLEKIAEVMGVTPCYFIMESGAVDQMLSVMNPEVRDLLMHPNVQSVLGLVSNLNEKELQFILNFIKLFKKSELS</sequence>
<keyword evidence="1" id="KW-0238">DNA-binding</keyword>
<keyword evidence="4" id="KW-1185">Reference proteome</keyword>
<dbReference type="PANTHER" id="PTHR46797:SF1">
    <property type="entry name" value="METHYLPHOSPHONATE SYNTHASE"/>
    <property type="match status" value="1"/>
</dbReference>
<proteinExistence type="predicted"/>
<dbReference type="Proteomes" id="UP000006556">
    <property type="component" value="Chromosome"/>
</dbReference>
<dbReference type="GO" id="GO:0005829">
    <property type="term" value="C:cytosol"/>
    <property type="evidence" value="ECO:0007669"/>
    <property type="project" value="TreeGrafter"/>
</dbReference>
<dbReference type="HOGENOM" id="CLU_1084338_0_0_9"/>
<accession>A5D3C9</accession>
<dbReference type="STRING" id="370438.PTH_1071"/>
<dbReference type="PROSITE" id="PS50943">
    <property type="entry name" value="HTH_CROC1"/>
    <property type="match status" value="3"/>
</dbReference>
<dbReference type="InterPro" id="IPR050807">
    <property type="entry name" value="TransReg_Diox_bact_type"/>
</dbReference>
<protein>
    <submittedName>
        <fullName evidence="3">Hypothetical transcriptional regulator</fullName>
    </submittedName>
</protein>
<evidence type="ECO:0000256" key="1">
    <source>
        <dbReference type="ARBA" id="ARBA00023125"/>
    </source>
</evidence>
<feature type="domain" description="HTH cro/C1-type" evidence="2">
    <location>
        <begin position="8"/>
        <end position="62"/>
    </location>
</feature>
<dbReference type="Pfam" id="PF01381">
    <property type="entry name" value="HTH_3"/>
    <property type="match status" value="3"/>
</dbReference>
<dbReference type="AlphaFoldDB" id="A5D3C9"/>
<dbReference type="GO" id="GO:0003677">
    <property type="term" value="F:DNA binding"/>
    <property type="evidence" value="ECO:0007669"/>
    <property type="project" value="UniProtKB-KW"/>
</dbReference>
<feature type="domain" description="HTH cro/C1-type" evidence="2">
    <location>
        <begin position="143"/>
        <end position="197"/>
    </location>
</feature>
<reference evidence="4" key="1">
    <citation type="journal article" date="2008" name="Genome Res.">
        <title>The genome of Pelotomaculum thermopropionicum reveals niche-associated evolution in anaerobic microbiota.</title>
        <authorList>
            <person name="Kosaka T."/>
            <person name="Kato S."/>
            <person name="Shimoyama T."/>
            <person name="Ishii S."/>
            <person name="Abe T."/>
            <person name="Watanabe K."/>
        </authorList>
    </citation>
    <scope>NUCLEOTIDE SEQUENCE [LARGE SCALE GENOMIC DNA]</scope>
    <source>
        <strain evidence="4">DSM 13744 / JCM 10971 / SI</strain>
    </source>
</reference>
<organism evidence="3 4">
    <name type="scientific">Pelotomaculum thermopropionicum (strain DSM 13744 / JCM 10971 / SI)</name>
    <dbReference type="NCBI Taxonomy" id="370438"/>
    <lineage>
        <taxon>Bacteria</taxon>
        <taxon>Bacillati</taxon>
        <taxon>Bacillota</taxon>
        <taxon>Clostridia</taxon>
        <taxon>Eubacteriales</taxon>
        <taxon>Desulfotomaculaceae</taxon>
        <taxon>Pelotomaculum</taxon>
    </lineage>
</organism>
<dbReference type="SUPFAM" id="SSF47413">
    <property type="entry name" value="lambda repressor-like DNA-binding domains"/>
    <property type="match status" value="3"/>
</dbReference>
<dbReference type="eggNOG" id="COG1396">
    <property type="taxonomic scope" value="Bacteria"/>
</dbReference>
<dbReference type="EMBL" id="AP009389">
    <property type="protein sequence ID" value="BAF59252.1"/>
    <property type="molecule type" value="Genomic_DNA"/>
</dbReference>
<dbReference type="KEGG" id="pth:PTH_1071"/>
<dbReference type="InterPro" id="IPR001387">
    <property type="entry name" value="Cro/C1-type_HTH"/>
</dbReference>
<evidence type="ECO:0000259" key="2">
    <source>
        <dbReference type="PROSITE" id="PS50943"/>
    </source>
</evidence>
<dbReference type="Gene3D" id="1.10.260.40">
    <property type="entry name" value="lambda repressor-like DNA-binding domains"/>
    <property type="match status" value="3"/>
</dbReference>
<gene>
    <name evidence="3" type="ordered locus">PTH_1071</name>
</gene>
<dbReference type="PANTHER" id="PTHR46797">
    <property type="entry name" value="HTH-TYPE TRANSCRIPTIONAL REGULATOR"/>
    <property type="match status" value="1"/>
</dbReference>
<evidence type="ECO:0000313" key="3">
    <source>
        <dbReference type="EMBL" id="BAF59252.1"/>
    </source>
</evidence>
<feature type="domain" description="HTH cro/C1-type" evidence="2">
    <location>
        <begin position="78"/>
        <end position="132"/>
    </location>
</feature>
<dbReference type="GO" id="GO:0003700">
    <property type="term" value="F:DNA-binding transcription factor activity"/>
    <property type="evidence" value="ECO:0007669"/>
    <property type="project" value="TreeGrafter"/>
</dbReference>
<dbReference type="CDD" id="cd00093">
    <property type="entry name" value="HTH_XRE"/>
    <property type="match status" value="3"/>
</dbReference>
<name>A5D3C9_PELTS</name>